<organism evidence="1 2">
    <name type="scientific">Puccinia triticina</name>
    <dbReference type="NCBI Taxonomy" id="208348"/>
    <lineage>
        <taxon>Eukaryota</taxon>
        <taxon>Fungi</taxon>
        <taxon>Dikarya</taxon>
        <taxon>Basidiomycota</taxon>
        <taxon>Pucciniomycotina</taxon>
        <taxon>Pucciniomycetes</taxon>
        <taxon>Pucciniales</taxon>
        <taxon>Pucciniaceae</taxon>
        <taxon>Puccinia</taxon>
    </lineage>
</organism>
<dbReference type="EMBL" id="CP110430">
    <property type="protein sequence ID" value="WAQ88792.1"/>
    <property type="molecule type" value="Genomic_DNA"/>
</dbReference>
<protein>
    <submittedName>
        <fullName evidence="1">Uncharacterized protein</fullName>
    </submittedName>
</protein>
<evidence type="ECO:0000313" key="1">
    <source>
        <dbReference type="EMBL" id="WAQ88792.1"/>
    </source>
</evidence>
<dbReference type="RefSeq" id="XP_053024347.1">
    <property type="nucleotide sequence ID" value="XM_053160366.1"/>
</dbReference>
<evidence type="ECO:0000313" key="2">
    <source>
        <dbReference type="Proteomes" id="UP001164743"/>
    </source>
</evidence>
<name>A0ABY7CWG1_9BASI</name>
<dbReference type="GeneID" id="77801261"/>
<keyword evidence="2" id="KW-1185">Reference proteome</keyword>
<proteinExistence type="predicted"/>
<gene>
    <name evidence="1" type="ORF">PtA15_10A211</name>
</gene>
<sequence>MTPEGSDKPIKTGATEVLDLDAITLVPKLPKATIEAILNTTNVPPPAIEVSDDIDQERAHIWGKIKEAQQAGDEILVKYLMNASGQFSSFPRNETVHWFFFTQRPGFYTMDVSPMEPPTLLANFKDFFTDGTVERPPSLADLVLLGG</sequence>
<reference evidence="1" key="1">
    <citation type="submission" date="2022-10" db="EMBL/GenBank/DDBJ databases">
        <title>Puccinia triticina Genome sequencing and assembly.</title>
        <authorList>
            <person name="Li C."/>
        </authorList>
    </citation>
    <scope>NUCLEOTIDE SEQUENCE</scope>
    <source>
        <strain evidence="1">Pt15</strain>
    </source>
</reference>
<accession>A0ABY7CWG1</accession>
<dbReference type="Proteomes" id="UP001164743">
    <property type="component" value="Chromosome 10A"/>
</dbReference>